<evidence type="ECO:0000313" key="2">
    <source>
        <dbReference type="EMBL" id="KAK0393013.1"/>
    </source>
</evidence>
<dbReference type="Proteomes" id="UP001175271">
    <property type="component" value="Unassembled WGS sequence"/>
</dbReference>
<keyword evidence="3" id="KW-1185">Reference proteome</keyword>
<protein>
    <submittedName>
        <fullName evidence="2">Uncharacterized protein</fullName>
    </submittedName>
</protein>
<proteinExistence type="predicted"/>
<comment type="caution">
    <text evidence="2">The sequence shown here is derived from an EMBL/GenBank/DDBJ whole genome shotgun (WGS) entry which is preliminary data.</text>
</comment>
<name>A0AA39GUI4_9BILA</name>
<feature type="region of interest" description="Disordered" evidence="1">
    <location>
        <begin position="1"/>
        <end position="30"/>
    </location>
</feature>
<accession>A0AA39GUI4</accession>
<reference evidence="2" key="1">
    <citation type="submission" date="2023-06" db="EMBL/GenBank/DDBJ databases">
        <title>Genomic analysis of the entomopathogenic nematode Steinernema hermaphroditum.</title>
        <authorList>
            <person name="Schwarz E.M."/>
            <person name="Heppert J.K."/>
            <person name="Baniya A."/>
            <person name="Schwartz H.T."/>
            <person name="Tan C.-H."/>
            <person name="Antoshechkin I."/>
            <person name="Sternberg P.W."/>
            <person name="Goodrich-Blair H."/>
            <person name="Dillman A.R."/>
        </authorList>
    </citation>
    <scope>NUCLEOTIDE SEQUENCE</scope>
    <source>
        <strain evidence="2">PS9179</strain>
        <tissue evidence="2">Whole animal</tissue>
    </source>
</reference>
<evidence type="ECO:0000313" key="3">
    <source>
        <dbReference type="Proteomes" id="UP001175271"/>
    </source>
</evidence>
<dbReference type="AlphaFoldDB" id="A0AA39GUI4"/>
<feature type="region of interest" description="Disordered" evidence="1">
    <location>
        <begin position="212"/>
        <end position="251"/>
    </location>
</feature>
<feature type="compositionally biased region" description="Polar residues" evidence="1">
    <location>
        <begin position="21"/>
        <end position="30"/>
    </location>
</feature>
<organism evidence="2 3">
    <name type="scientific">Steinernema hermaphroditum</name>
    <dbReference type="NCBI Taxonomy" id="289476"/>
    <lineage>
        <taxon>Eukaryota</taxon>
        <taxon>Metazoa</taxon>
        <taxon>Ecdysozoa</taxon>
        <taxon>Nematoda</taxon>
        <taxon>Chromadorea</taxon>
        <taxon>Rhabditida</taxon>
        <taxon>Tylenchina</taxon>
        <taxon>Panagrolaimomorpha</taxon>
        <taxon>Strongyloidoidea</taxon>
        <taxon>Steinernematidae</taxon>
        <taxon>Steinernema</taxon>
    </lineage>
</organism>
<gene>
    <name evidence="2" type="ORF">QR680_000015</name>
</gene>
<evidence type="ECO:0000256" key="1">
    <source>
        <dbReference type="SAM" id="MobiDB-lite"/>
    </source>
</evidence>
<sequence>MISSFSAAAESERTRSESSSDTITNKPNMTVPNEQSWITRLFNSAASWVGYSTGSSVNVSEKQETSLNLSEVAVNFSVSEVKGSAQHYVEQLKVEADEPTQKAKISDEQTCEGISATLNATITSIGHISNDDCDVVHDVVDVASAVSMEIAFGMEEGEIKVATAQELDDVVKNPPTSLTYFITEKNFATEDTTKEDNDAAIGNMGDAEEVMTEQTQSPAKTVLQHMGVEEEANLPDHIGEPEFPEEEQTEE</sequence>
<dbReference type="EMBL" id="JAUCMV010000005">
    <property type="protein sequence ID" value="KAK0393013.1"/>
    <property type="molecule type" value="Genomic_DNA"/>
</dbReference>
<feature type="compositionally biased region" description="Acidic residues" evidence="1">
    <location>
        <begin position="242"/>
        <end position="251"/>
    </location>
</feature>